<evidence type="ECO:0000313" key="1">
    <source>
        <dbReference type="EMBL" id="KAK7694205.1"/>
    </source>
</evidence>
<accession>A0AAW0GT55</accession>
<protein>
    <submittedName>
        <fullName evidence="1">Uncharacterized protein</fullName>
    </submittedName>
</protein>
<gene>
    <name evidence="1" type="ORF">QCA50_001385</name>
</gene>
<organism evidence="1 2">
    <name type="scientific">Cerrena zonata</name>
    <dbReference type="NCBI Taxonomy" id="2478898"/>
    <lineage>
        <taxon>Eukaryota</taxon>
        <taxon>Fungi</taxon>
        <taxon>Dikarya</taxon>
        <taxon>Basidiomycota</taxon>
        <taxon>Agaricomycotina</taxon>
        <taxon>Agaricomycetes</taxon>
        <taxon>Polyporales</taxon>
        <taxon>Cerrenaceae</taxon>
        <taxon>Cerrena</taxon>
    </lineage>
</organism>
<reference evidence="1 2" key="1">
    <citation type="submission" date="2022-09" db="EMBL/GenBank/DDBJ databases">
        <authorList>
            <person name="Palmer J.M."/>
        </authorList>
    </citation>
    <scope>NUCLEOTIDE SEQUENCE [LARGE SCALE GENOMIC DNA]</scope>
    <source>
        <strain evidence="1 2">DSM 7382</strain>
    </source>
</reference>
<comment type="caution">
    <text evidence="1">The sequence shown here is derived from an EMBL/GenBank/DDBJ whole genome shotgun (WGS) entry which is preliminary data.</text>
</comment>
<keyword evidence="2" id="KW-1185">Reference proteome</keyword>
<dbReference type="EMBL" id="JASBNA010000002">
    <property type="protein sequence ID" value="KAK7694205.1"/>
    <property type="molecule type" value="Genomic_DNA"/>
</dbReference>
<proteinExistence type="predicted"/>
<dbReference type="AlphaFoldDB" id="A0AAW0GT55"/>
<name>A0AAW0GT55_9APHY</name>
<evidence type="ECO:0000313" key="2">
    <source>
        <dbReference type="Proteomes" id="UP001385951"/>
    </source>
</evidence>
<dbReference type="Proteomes" id="UP001385951">
    <property type="component" value="Unassembled WGS sequence"/>
</dbReference>
<sequence length="214" mass="23621">MLFSRPTLANLVNVTVDDAGSDPYTGAQIVYSPSNAWSLGPACTVCTAHPDPKRAFNGTWHDGFFDPNTNNVLTASFQFDGSALYVNCILSHLGSNPDGTTNMLFFLDGEFMGSYQQFPNGDPTYEFNTMVYANSSIPNGHHTFTIQNGQLQAPGSLVLLDSIMYTRDVSQNVTSALPSSSRFISYHQTSLTKRRPFNNYDITALRFIYLRIGT</sequence>